<protein>
    <submittedName>
        <fullName evidence="2">Uncharacterized protein</fullName>
    </submittedName>
</protein>
<gene>
    <name evidence="2" type="ORF">FD755_024685</name>
</gene>
<comment type="caution">
    <text evidence="2">The sequence shown here is derived from an EMBL/GenBank/DDBJ whole genome shotgun (WGS) entry which is preliminary data.</text>
</comment>
<accession>A0A5N3UWH4</accession>
<feature type="compositionally biased region" description="Polar residues" evidence="1">
    <location>
        <begin position="111"/>
        <end position="123"/>
    </location>
</feature>
<feature type="region of interest" description="Disordered" evidence="1">
    <location>
        <begin position="300"/>
        <end position="339"/>
    </location>
</feature>
<dbReference type="EMBL" id="VCEB01004199">
    <property type="protein sequence ID" value="KAB0340840.1"/>
    <property type="molecule type" value="Genomic_DNA"/>
</dbReference>
<keyword evidence="3" id="KW-1185">Reference proteome</keyword>
<reference evidence="2 3" key="1">
    <citation type="submission" date="2019-06" db="EMBL/GenBank/DDBJ databases">
        <title>Discovery of a novel chromosome fission-fusion reversal in muntjac.</title>
        <authorList>
            <person name="Mudd A.B."/>
            <person name="Bredeson J.V."/>
            <person name="Baum R."/>
            <person name="Hockemeyer D."/>
            <person name="Rokhsar D.S."/>
        </authorList>
    </citation>
    <scope>NUCLEOTIDE SEQUENCE [LARGE SCALE GENOMIC DNA]</scope>
    <source>
        <strain evidence="2">UCam_UCB_Mr</strain>
        <tissue evidence="2">Fibroblast cell line</tissue>
    </source>
</reference>
<name>A0A5N3UWH4_MUNRE</name>
<evidence type="ECO:0000313" key="3">
    <source>
        <dbReference type="Proteomes" id="UP000326062"/>
    </source>
</evidence>
<dbReference type="Proteomes" id="UP000326062">
    <property type="component" value="Unassembled WGS sequence"/>
</dbReference>
<sequence length="374" mass="41281">MMEDLAASNIQLMEKNAALQSLIPELQKPQAAKEDEPLQETQRPPARAPGFSSSLGTPRVPRCQGVPEAQRVSGPPSLGDLSSPGAPKVLGAPSSFREDHKPPEFKEAQKSSDTQNAPASQEPQKLESQHPPNAQELQEAPKCQDTSKYLEFFEFPAPQELQDPEDAQEFLGLLTPKESLDSLTAAETIASEFPYSLAFSRDTQKIPEFLVQLESSMRVIGCLYPTKAALVSFVGNYFLGKEENPLLEQFDSFIQVLQDTFDNPENMEDANHHIHNELSHTSPATNLSDLITQYISLEEKLSGKPDPSSQDASPSEERAGLKNLPAESQPVQASSSHHHEDHVCLYSGHTSHFTRDCPVKSHHAQQVGNIEAWW</sequence>
<feature type="compositionally biased region" description="Basic and acidic residues" evidence="1">
    <location>
        <begin position="96"/>
        <end position="110"/>
    </location>
</feature>
<feature type="region of interest" description="Disordered" evidence="1">
    <location>
        <begin position="21"/>
        <end position="141"/>
    </location>
</feature>
<evidence type="ECO:0000256" key="1">
    <source>
        <dbReference type="SAM" id="MobiDB-lite"/>
    </source>
</evidence>
<proteinExistence type="predicted"/>
<organism evidence="2 3">
    <name type="scientific">Muntiacus reevesi</name>
    <name type="common">Reeves' muntjac</name>
    <name type="synonym">Cervus reevesi</name>
    <dbReference type="NCBI Taxonomy" id="9886"/>
    <lineage>
        <taxon>Eukaryota</taxon>
        <taxon>Metazoa</taxon>
        <taxon>Chordata</taxon>
        <taxon>Craniata</taxon>
        <taxon>Vertebrata</taxon>
        <taxon>Euteleostomi</taxon>
        <taxon>Mammalia</taxon>
        <taxon>Eutheria</taxon>
        <taxon>Laurasiatheria</taxon>
        <taxon>Artiodactyla</taxon>
        <taxon>Ruminantia</taxon>
        <taxon>Pecora</taxon>
        <taxon>Cervidae</taxon>
        <taxon>Muntiacinae</taxon>
        <taxon>Muntiacus</taxon>
    </lineage>
</organism>
<dbReference type="AlphaFoldDB" id="A0A5N3UWH4"/>
<evidence type="ECO:0000313" key="2">
    <source>
        <dbReference type="EMBL" id="KAB0340840.1"/>
    </source>
</evidence>
<feature type="compositionally biased region" description="Low complexity" evidence="1">
    <location>
        <begin position="73"/>
        <end position="87"/>
    </location>
</feature>